<dbReference type="SUPFAM" id="SSF47113">
    <property type="entry name" value="Histone-fold"/>
    <property type="match status" value="1"/>
</dbReference>
<feature type="domain" description="Bromodomain associated" evidence="5">
    <location>
        <begin position="2"/>
        <end position="78"/>
    </location>
</feature>
<reference evidence="7" key="1">
    <citation type="submission" date="2016-02" db="EMBL/GenBank/DDBJ databases">
        <title>Comparative genomics of biotechnologically important yeasts.</title>
        <authorList>
            <consortium name="DOE Joint Genome Institute"/>
            <person name="Riley R."/>
            <person name="Haridas S."/>
            <person name="Wolfe K.H."/>
            <person name="Lopes M.R."/>
            <person name="Hittinger C.T."/>
            <person name="Goker M."/>
            <person name="Salamov A."/>
            <person name="Wisecaver J."/>
            <person name="Long T.M."/>
            <person name="Aerts A.L."/>
            <person name="Barry K."/>
            <person name="Choi C."/>
            <person name="Clum A."/>
            <person name="Coughlan A.Y."/>
            <person name="Deshpande S."/>
            <person name="Douglass A.P."/>
            <person name="Hanson S.J."/>
            <person name="Klenk H.-P."/>
            <person name="Labutti K."/>
            <person name="Lapidus A."/>
            <person name="Lindquist E."/>
            <person name="Lipzen A."/>
            <person name="Meier-Kolthoff J.P."/>
            <person name="Ohm R.A."/>
            <person name="Otillar R.P."/>
            <person name="Pangilinan J."/>
            <person name="Peng Y."/>
            <person name="Rokas A."/>
            <person name="Rosa C.A."/>
            <person name="Scheuner C."/>
            <person name="Sibirny A.A."/>
            <person name="Slot J.C."/>
            <person name="Stielow J.B."/>
            <person name="Sun H."/>
            <person name="Kurtzman C.P."/>
            <person name="Blackwell M."/>
            <person name="Jeffries T.W."/>
            <person name="Grigoriev I.V."/>
        </authorList>
    </citation>
    <scope>NUCLEOTIDE SEQUENCE [LARGE SCALE GENOMIC DNA]</scope>
    <source>
        <strain evidence="7">NRRL Y-17796</strain>
    </source>
</reference>
<sequence>MSDLFFDLSRISVLQILRSVGIDKASPDVIDVVTDLLTAFLERIAKDAVAYANICGRAEPDISDARFAMEQLGLLKPQVIVDPLPRDYTSDLRNMYLYELIPGTTTDIDVVFKQAADEAEDSEAVNKFAVWANSTQFSEIRRVANYANQPFAGRLASSGALDAQPPVDWLEDLIKRHIRVGQETKFLDTVLSSRLRPIDSSIMSDVATALGPDGDNKHKGRP</sequence>
<name>A0A1E4TBF8_9ASCO</name>
<gene>
    <name evidence="6" type="ORF">CANCADRAFT_133436</name>
</gene>
<dbReference type="PANTHER" id="PTHR46338:SF1">
    <property type="entry name" value="TRANSCRIPTION INITIATION FACTOR TFIID SUBUNIT 8"/>
    <property type="match status" value="1"/>
</dbReference>
<dbReference type="CDD" id="cd00076">
    <property type="entry name" value="HFD_SF"/>
    <property type="match status" value="1"/>
</dbReference>
<protein>
    <recommendedName>
        <fullName evidence="5">Bromodomain associated domain-containing protein</fullName>
    </recommendedName>
</protein>
<evidence type="ECO:0000259" key="5">
    <source>
        <dbReference type="SMART" id="SM00576"/>
    </source>
</evidence>
<organism evidence="6 7">
    <name type="scientific">Tortispora caseinolytica NRRL Y-17796</name>
    <dbReference type="NCBI Taxonomy" id="767744"/>
    <lineage>
        <taxon>Eukaryota</taxon>
        <taxon>Fungi</taxon>
        <taxon>Dikarya</taxon>
        <taxon>Ascomycota</taxon>
        <taxon>Saccharomycotina</taxon>
        <taxon>Trigonopsidomycetes</taxon>
        <taxon>Trigonopsidales</taxon>
        <taxon>Trigonopsidaceae</taxon>
        <taxon>Tortispora</taxon>
    </lineage>
</organism>
<evidence type="ECO:0000256" key="4">
    <source>
        <dbReference type="ARBA" id="ARBA00023242"/>
    </source>
</evidence>
<dbReference type="Proteomes" id="UP000095023">
    <property type="component" value="Unassembled WGS sequence"/>
</dbReference>
<comment type="subcellular location">
    <subcellularLocation>
        <location evidence="1">Nucleus</location>
    </subcellularLocation>
</comment>
<dbReference type="InterPro" id="IPR009072">
    <property type="entry name" value="Histone-fold"/>
</dbReference>
<keyword evidence="4" id="KW-0539">Nucleus</keyword>
<evidence type="ECO:0000313" key="7">
    <source>
        <dbReference type="Proteomes" id="UP000095023"/>
    </source>
</evidence>
<accession>A0A1E4TBF8</accession>
<dbReference type="OrthoDB" id="5402929at2759"/>
<dbReference type="AlphaFoldDB" id="A0A1E4TBF8"/>
<keyword evidence="7" id="KW-1185">Reference proteome</keyword>
<evidence type="ECO:0000256" key="2">
    <source>
        <dbReference type="ARBA" id="ARBA00023015"/>
    </source>
</evidence>
<dbReference type="InterPro" id="IPR006565">
    <property type="entry name" value="BTP"/>
</dbReference>
<evidence type="ECO:0000313" key="6">
    <source>
        <dbReference type="EMBL" id="ODV89071.1"/>
    </source>
</evidence>
<evidence type="ECO:0000256" key="3">
    <source>
        <dbReference type="ARBA" id="ARBA00023163"/>
    </source>
</evidence>
<dbReference type="PANTHER" id="PTHR46338">
    <property type="entry name" value="TRANSCRIPTION INITIATION FACTOR TFIID SUBUNIT 8"/>
    <property type="match status" value="1"/>
</dbReference>
<dbReference type="EMBL" id="KV453843">
    <property type="protein sequence ID" value="ODV89071.1"/>
    <property type="molecule type" value="Genomic_DNA"/>
</dbReference>
<keyword evidence="2" id="KW-0805">Transcription regulation</keyword>
<dbReference type="InterPro" id="IPR037818">
    <property type="entry name" value="TAF8"/>
</dbReference>
<proteinExistence type="predicted"/>
<dbReference type="Pfam" id="PF07524">
    <property type="entry name" value="Bromo_TP"/>
    <property type="match status" value="1"/>
</dbReference>
<keyword evidence="3" id="KW-0804">Transcription</keyword>
<dbReference type="GO" id="GO:0046982">
    <property type="term" value="F:protein heterodimerization activity"/>
    <property type="evidence" value="ECO:0007669"/>
    <property type="project" value="InterPro"/>
</dbReference>
<evidence type="ECO:0000256" key="1">
    <source>
        <dbReference type="ARBA" id="ARBA00004123"/>
    </source>
</evidence>
<dbReference type="Gene3D" id="1.10.20.10">
    <property type="entry name" value="Histone, subunit A"/>
    <property type="match status" value="1"/>
</dbReference>
<dbReference type="SMART" id="SM00576">
    <property type="entry name" value="BTP"/>
    <property type="match status" value="1"/>
</dbReference>
<dbReference type="GO" id="GO:0005669">
    <property type="term" value="C:transcription factor TFIID complex"/>
    <property type="evidence" value="ECO:0007669"/>
    <property type="project" value="InterPro"/>
</dbReference>